<evidence type="ECO:0008006" key="4">
    <source>
        <dbReference type="Google" id="ProtNLM"/>
    </source>
</evidence>
<keyword evidence="1" id="KW-1133">Transmembrane helix</keyword>
<feature type="transmembrane region" description="Helical" evidence="1">
    <location>
        <begin position="148"/>
        <end position="169"/>
    </location>
</feature>
<protein>
    <recommendedName>
        <fullName evidence="4">DUF1405 domain-containing protein</fullName>
    </recommendedName>
</protein>
<keyword evidence="3" id="KW-1185">Reference proteome</keyword>
<dbReference type="PANTHER" id="PTHR40042">
    <property type="entry name" value="HYPOTHETICAL MEMBRANE SPANNING PROTEIN"/>
    <property type="match status" value="1"/>
</dbReference>
<gene>
    <name evidence="2" type="ORF">E6C60_1873</name>
</gene>
<dbReference type="OrthoDB" id="152213at2"/>
<dbReference type="KEGG" id="palo:E6C60_1873"/>
<name>A0A4P8XJM9_9BACL</name>
<dbReference type="AlphaFoldDB" id="A0A4P8XJM9"/>
<evidence type="ECO:0000313" key="3">
    <source>
        <dbReference type="Proteomes" id="UP000300879"/>
    </source>
</evidence>
<dbReference type="Pfam" id="PF07187">
    <property type="entry name" value="DUF1405"/>
    <property type="match status" value="1"/>
</dbReference>
<sequence>MNIKYFWSREFLAKSWFLWLLLICNGLGTIYGYIWYGAQLQYTAEFRPWWQLPFVPDSPTASLFFCLALILLLYPPKRMAGILLQPLIQALAVVTSIKYGIWACVMIFAGAAQGNELVWQDWMLVASHSAMAIEVLLYVRLFHLQSPALIAAITYTLLNDMIDYSFMVFPWLPSVLNDDLIAVEVFTFSLTLFSGALAWWAMRAAGRAPRDMITGR</sequence>
<feature type="transmembrane region" description="Helical" evidence="1">
    <location>
        <begin position="181"/>
        <end position="202"/>
    </location>
</feature>
<dbReference type="Proteomes" id="UP000300879">
    <property type="component" value="Chromosome"/>
</dbReference>
<dbReference type="RefSeq" id="WP_138225589.1">
    <property type="nucleotide sequence ID" value="NZ_CP040396.1"/>
</dbReference>
<dbReference type="EMBL" id="CP040396">
    <property type="protein sequence ID" value="QCT02588.1"/>
    <property type="molecule type" value="Genomic_DNA"/>
</dbReference>
<feature type="transmembrane region" description="Helical" evidence="1">
    <location>
        <begin position="122"/>
        <end position="141"/>
    </location>
</feature>
<proteinExistence type="predicted"/>
<keyword evidence="1" id="KW-0472">Membrane</keyword>
<dbReference type="InterPro" id="IPR009845">
    <property type="entry name" value="DUF1405"/>
</dbReference>
<evidence type="ECO:0000256" key="1">
    <source>
        <dbReference type="SAM" id="Phobius"/>
    </source>
</evidence>
<evidence type="ECO:0000313" key="2">
    <source>
        <dbReference type="EMBL" id="QCT02588.1"/>
    </source>
</evidence>
<organism evidence="2 3">
    <name type="scientific">Paenibacillus algicola</name>
    <dbReference type="NCBI Taxonomy" id="2565926"/>
    <lineage>
        <taxon>Bacteria</taxon>
        <taxon>Bacillati</taxon>
        <taxon>Bacillota</taxon>
        <taxon>Bacilli</taxon>
        <taxon>Bacillales</taxon>
        <taxon>Paenibacillaceae</taxon>
        <taxon>Paenibacillus</taxon>
    </lineage>
</organism>
<dbReference type="PANTHER" id="PTHR40042:SF1">
    <property type="entry name" value="DUF1405 DOMAIN-CONTAINING PROTEIN"/>
    <property type="match status" value="1"/>
</dbReference>
<feature type="transmembrane region" description="Helical" evidence="1">
    <location>
        <begin position="58"/>
        <end position="75"/>
    </location>
</feature>
<feature type="transmembrane region" description="Helical" evidence="1">
    <location>
        <begin position="16"/>
        <end position="38"/>
    </location>
</feature>
<feature type="transmembrane region" description="Helical" evidence="1">
    <location>
        <begin position="87"/>
        <end position="110"/>
    </location>
</feature>
<accession>A0A4P8XJM9</accession>
<keyword evidence="1" id="KW-0812">Transmembrane</keyword>
<reference evidence="2 3" key="1">
    <citation type="submission" date="2019-05" db="EMBL/GenBank/DDBJ databases">
        <authorList>
            <person name="Chen C."/>
        </authorList>
    </citation>
    <scope>NUCLEOTIDE SEQUENCE [LARGE SCALE GENOMIC DNA]</scope>
    <source>
        <strain evidence="2 3">HB172198</strain>
    </source>
</reference>